<feature type="compositionally biased region" description="Low complexity" evidence="1">
    <location>
        <begin position="48"/>
        <end position="61"/>
    </location>
</feature>
<feature type="region of interest" description="Disordered" evidence="1">
    <location>
        <begin position="48"/>
        <end position="76"/>
    </location>
</feature>
<evidence type="ECO:0000256" key="1">
    <source>
        <dbReference type="SAM" id="MobiDB-lite"/>
    </source>
</evidence>
<dbReference type="AlphaFoldDB" id="X0VWJ4"/>
<gene>
    <name evidence="2" type="ORF">S01H1_56951</name>
</gene>
<organism evidence="2">
    <name type="scientific">marine sediment metagenome</name>
    <dbReference type="NCBI Taxonomy" id="412755"/>
    <lineage>
        <taxon>unclassified sequences</taxon>
        <taxon>metagenomes</taxon>
        <taxon>ecological metagenomes</taxon>
    </lineage>
</organism>
<feature type="compositionally biased region" description="Basic and acidic residues" evidence="1">
    <location>
        <begin position="63"/>
        <end position="76"/>
    </location>
</feature>
<evidence type="ECO:0000313" key="2">
    <source>
        <dbReference type="EMBL" id="GAG22665.1"/>
    </source>
</evidence>
<accession>X0VWJ4</accession>
<dbReference type="EMBL" id="BARS01037119">
    <property type="protein sequence ID" value="GAG22665.1"/>
    <property type="molecule type" value="Genomic_DNA"/>
</dbReference>
<sequence>MLPVAAQMGGMGRRGWGGGNFASTAQQGAAYGMSSMMRAQGYQNLQNSEAAQNLQSAQSQQIDNRKKWTETYFDMR</sequence>
<comment type="caution">
    <text evidence="2">The sequence shown here is derived from an EMBL/GenBank/DDBJ whole genome shotgun (WGS) entry which is preliminary data.</text>
</comment>
<feature type="non-terminal residue" evidence="2">
    <location>
        <position position="76"/>
    </location>
</feature>
<name>X0VWJ4_9ZZZZ</name>
<reference evidence="2" key="1">
    <citation type="journal article" date="2014" name="Front. Microbiol.">
        <title>High frequency of phylogenetically diverse reductive dehalogenase-homologous genes in deep subseafloor sedimentary metagenomes.</title>
        <authorList>
            <person name="Kawai M."/>
            <person name="Futagami T."/>
            <person name="Toyoda A."/>
            <person name="Takaki Y."/>
            <person name="Nishi S."/>
            <person name="Hori S."/>
            <person name="Arai W."/>
            <person name="Tsubouchi T."/>
            <person name="Morono Y."/>
            <person name="Uchiyama I."/>
            <person name="Ito T."/>
            <person name="Fujiyama A."/>
            <person name="Inagaki F."/>
            <person name="Takami H."/>
        </authorList>
    </citation>
    <scope>NUCLEOTIDE SEQUENCE</scope>
    <source>
        <strain evidence="2">Expedition CK06-06</strain>
    </source>
</reference>
<protein>
    <submittedName>
        <fullName evidence="2">Uncharacterized protein</fullName>
    </submittedName>
</protein>
<proteinExistence type="predicted"/>